<dbReference type="PANTHER" id="PTHR32179">
    <property type="entry name" value="NICOTINATE-NUCLEOTIDE PYROPHOSPHORYLASE [CARBOXYLATING]"/>
    <property type="match status" value="1"/>
</dbReference>
<evidence type="ECO:0000256" key="7">
    <source>
        <dbReference type="ARBA" id="ARBA00022642"/>
    </source>
</evidence>
<feature type="domain" description="Quinolinate phosphoribosyl transferase C-terminal" evidence="14">
    <location>
        <begin position="128"/>
        <end position="295"/>
    </location>
</feature>
<dbReference type="Pfam" id="PF02749">
    <property type="entry name" value="QRPTase_N"/>
    <property type="match status" value="1"/>
</dbReference>
<evidence type="ECO:0000313" key="16">
    <source>
        <dbReference type="EMBL" id="MBB4136842.1"/>
    </source>
</evidence>
<dbReference type="InterPro" id="IPR036068">
    <property type="entry name" value="Nicotinate_pribotase-like_C"/>
</dbReference>
<dbReference type="EMBL" id="JACIFP010000001">
    <property type="protein sequence ID" value="MBB4136842.1"/>
    <property type="molecule type" value="Genomic_DNA"/>
</dbReference>
<evidence type="ECO:0000256" key="10">
    <source>
        <dbReference type="ARBA" id="ARBA00033102"/>
    </source>
</evidence>
<evidence type="ECO:0000256" key="4">
    <source>
        <dbReference type="ARBA" id="ARBA00011218"/>
    </source>
</evidence>
<dbReference type="InterPro" id="IPR022412">
    <property type="entry name" value="Quinolinate_PRibosylTrfase_N"/>
</dbReference>
<evidence type="ECO:0000259" key="15">
    <source>
        <dbReference type="Pfam" id="PF02749"/>
    </source>
</evidence>
<dbReference type="Gene3D" id="3.20.20.70">
    <property type="entry name" value="Aldolase class I"/>
    <property type="match status" value="1"/>
</dbReference>
<keyword evidence="7" id="KW-0662">Pyridine nucleotide biosynthesis</keyword>
<gene>
    <name evidence="16" type="ORF">BKA16_003394</name>
</gene>
<evidence type="ECO:0000256" key="6">
    <source>
        <dbReference type="ARBA" id="ARBA00020990"/>
    </source>
</evidence>
<dbReference type="PANTHER" id="PTHR32179:SF3">
    <property type="entry name" value="NICOTINATE-NUCLEOTIDE PYROPHOSPHORYLASE [CARBOXYLATING]"/>
    <property type="match status" value="1"/>
</dbReference>
<evidence type="ECO:0000256" key="5">
    <source>
        <dbReference type="ARBA" id="ARBA00011944"/>
    </source>
</evidence>
<dbReference type="FunFam" id="3.90.1170.20:FF:000001">
    <property type="entry name" value="Nicotinate-nucleotide diphosphorylase (Carboxylating)"/>
    <property type="match status" value="1"/>
</dbReference>
<comment type="function">
    <text evidence="1">Involved in the catabolism of quinolinic acid (QA).</text>
</comment>
<comment type="catalytic activity">
    <reaction evidence="11">
        <text>nicotinate beta-D-ribonucleotide + CO2 + diphosphate = quinolinate + 5-phospho-alpha-D-ribose 1-diphosphate + 2 H(+)</text>
        <dbReference type="Rhea" id="RHEA:12733"/>
        <dbReference type="ChEBI" id="CHEBI:15378"/>
        <dbReference type="ChEBI" id="CHEBI:16526"/>
        <dbReference type="ChEBI" id="CHEBI:29959"/>
        <dbReference type="ChEBI" id="CHEBI:33019"/>
        <dbReference type="ChEBI" id="CHEBI:57502"/>
        <dbReference type="ChEBI" id="CHEBI:58017"/>
        <dbReference type="EC" id="2.4.2.19"/>
    </reaction>
</comment>
<evidence type="ECO:0000256" key="1">
    <source>
        <dbReference type="ARBA" id="ARBA00003237"/>
    </source>
</evidence>
<evidence type="ECO:0000256" key="3">
    <source>
        <dbReference type="ARBA" id="ARBA00009400"/>
    </source>
</evidence>
<dbReference type="InterPro" id="IPR037128">
    <property type="entry name" value="Quinolinate_PRibosylTase_N_sf"/>
</dbReference>
<dbReference type="GO" id="GO:0009435">
    <property type="term" value="P:NAD+ biosynthetic process"/>
    <property type="evidence" value="ECO:0007669"/>
    <property type="project" value="UniProtKB-UniPathway"/>
</dbReference>
<dbReference type="PIRSF" id="PIRSF006250">
    <property type="entry name" value="NadC_ModD"/>
    <property type="match status" value="1"/>
</dbReference>
<dbReference type="GO" id="GO:0034213">
    <property type="term" value="P:quinolinate catabolic process"/>
    <property type="evidence" value="ECO:0007669"/>
    <property type="project" value="TreeGrafter"/>
</dbReference>
<name>A0A840EYX9_9ACTN</name>
<dbReference type="SUPFAM" id="SSF54675">
    <property type="entry name" value="Nicotinate/Quinolinate PRTase N-terminal domain-like"/>
    <property type="match status" value="1"/>
</dbReference>
<keyword evidence="9 13" id="KW-0808">Transferase</keyword>
<comment type="pathway">
    <text evidence="2">Cofactor biosynthesis; NAD(+) biosynthesis; nicotinate D-ribonucleotide from quinolinate: step 1/1.</text>
</comment>
<dbReference type="InterPro" id="IPR013785">
    <property type="entry name" value="Aldolase_TIM"/>
</dbReference>
<dbReference type="InterPro" id="IPR004393">
    <property type="entry name" value="NadC"/>
</dbReference>
<accession>A0A840EYX9</accession>
<evidence type="ECO:0000256" key="8">
    <source>
        <dbReference type="ARBA" id="ARBA00022676"/>
    </source>
</evidence>
<dbReference type="FunFam" id="3.20.20.70:FF:000030">
    <property type="entry name" value="Nicotinate-nucleotide pyrophosphorylase, carboxylating"/>
    <property type="match status" value="1"/>
</dbReference>
<dbReference type="GO" id="GO:0005737">
    <property type="term" value="C:cytoplasm"/>
    <property type="evidence" value="ECO:0007669"/>
    <property type="project" value="TreeGrafter"/>
</dbReference>
<reference evidence="16 17" key="1">
    <citation type="submission" date="2020-08" db="EMBL/GenBank/DDBJ databases">
        <title>Sequencing the genomes of 1000 actinobacteria strains.</title>
        <authorList>
            <person name="Klenk H.-P."/>
        </authorList>
    </citation>
    <scope>NUCLEOTIDE SEQUENCE [LARGE SCALE GENOMIC DNA]</scope>
    <source>
        <strain evidence="16 17">DSM 45298</strain>
    </source>
</reference>
<keyword evidence="8 13" id="KW-0328">Glycosyltransferase</keyword>
<dbReference type="InterPro" id="IPR027277">
    <property type="entry name" value="NadC/ModD"/>
</dbReference>
<dbReference type="GO" id="GO:0004514">
    <property type="term" value="F:nicotinate-nucleotide diphosphorylase (carboxylating) activity"/>
    <property type="evidence" value="ECO:0007669"/>
    <property type="project" value="UniProtKB-EC"/>
</dbReference>
<dbReference type="RefSeq" id="WP_183371769.1">
    <property type="nucleotide sequence ID" value="NZ_BAABHL010000126.1"/>
</dbReference>
<evidence type="ECO:0000256" key="2">
    <source>
        <dbReference type="ARBA" id="ARBA00004893"/>
    </source>
</evidence>
<dbReference type="AlphaFoldDB" id="A0A840EYX9"/>
<evidence type="ECO:0000256" key="11">
    <source>
        <dbReference type="ARBA" id="ARBA00047445"/>
    </source>
</evidence>
<comment type="subunit">
    <text evidence="4">Hexamer formed by 3 homodimers.</text>
</comment>
<feature type="domain" description="Quinolinate phosphoribosyl transferase N-terminal" evidence="15">
    <location>
        <begin position="39"/>
        <end position="126"/>
    </location>
</feature>
<proteinExistence type="inferred from homology"/>
<dbReference type="Pfam" id="PF01729">
    <property type="entry name" value="QRPTase_C"/>
    <property type="match status" value="1"/>
</dbReference>
<evidence type="ECO:0000256" key="9">
    <source>
        <dbReference type="ARBA" id="ARBA00022679"/>
    </source>
</evidence>
<dbReference type="Proteomes" id="UP000551501">
    <property type="component" value="Unassembled WGS sequence"/>
</dbReference>
<dbReference type="NCBIfam" id="TIGR00078">
    <property type="entry name" value="nadC"/>
    <property type="match status" value="1"/>
</dbReference>
<comment type="similarity">
    <text evidence="3 13">Belongs to the NadC/ModD family.</text>
</comment>
<evidence type="ECO:0000313" key="17">
    <source>
        <dbReference type="Proteomes" id="UP000551501"/>
    </source>
</evidence>
<dbReference type="InterPro" id="IPR002638">
    <property type="entry name" value="Quinolinate_PRibosylTrfase_C"/>
</dbReference>
<evidence type="ECO:0000256" key="12">
    <source>
        <dbReference type="ARBA" id="ARBA00069173"/>
    </source>
</evidence>
<evidence type="ECO:0000256" key="13">
    <source>
        <dbReference type="PIRNR" id="PIRNR006250"/>
    </source>
</evidence>
<dbReference type="EC" id="2.4.2.19" evidence="5"/>
<organism evidence="16 17">
    <name type="scientific">Gordonia humi</name>
    <dbReference type="NCBI Taxonomy" id="686429"/>
    <lineage>
        <taxon>Bacteria</taxon>
        <taxon>Bacillati</taxon>
        <taxon>Actinomycetota</taxon>
        <taxon>Actinomycetes</taxon>
        <taxon>Mycobacteriales</taxon>
        <taxon>Gordoniaceae</taxon>
        <taxon>Gordonia</taxon>
    </lineage>
</organism>
<dbReference type="CDD" id="cd01572">
    <property type="entry name" value="QPRTase"/>
    <property type="match status" value="1"/>
</dbReference>
<protein>
    <recommendedName>
        <fullName evidence="6">Nicotinate-nucleotide pyrophosphorylase [carboxylating]</fullName>
        <ecNumber evidence="5">2.4.2.19</ecNumber>
    </recommendedName>
    <alternativeName>
        <fullName evidence="12">Probable nicotinate-nucleotide pyrophosphorylase [carboxylating]</fullName>
    </alternativeName>
    <alternativeName>
        <fullName evidence="10">Quinolinate phosphoribosyltransferase [decarboxylating]</fullName>
    </alternativeName>
</protein>
<dbReference type="SUPFAM" id="SSF51690">
    <property type="entry name" value="Nicotinate/Quinolinate PRTase C-terminal domain-like"/>
    <property type="match status" value="1"/>
</dbReference>
<dbReference type="UniPathway" id="UPA00253">
    <property type="reaction ID" value="UER00331"/>
</dbReference>
<sequence>MTSFIGSESASGELVLDVDEDLLALIRTALIEDLRYGPDITSLATVPDDATAEAKIVSRQHGVVAGLPAVLAVFDQVIGEGGYEVSARIDDGSTVEPGTVALAVTAPTRSLLTAERTALNLLCHLSGIATATAAWVAAVDGTNAKIRDSRKTMPGMRALQKYAVRAGGGVNHRMGLGDAALIKDNHVVAAGGVANALEAVRAVAPEMPVEVEVDSLAQFDEVLALNPQLVLLDNFEPWETQMAVQRRDAKAPETKLESSGGLSLEAAMDYARTGVDYLAVGALTHSVTVLDFGLDM</sequence>
<keyword evidence="17" id="KW-1185">Reference proteome</keyword>
<dbReference type="Gene3D" id="3.90.1170.20">
    <property type="entry name" value="Quinolinate phosphoribosyl transferase, N-terminal domain"/>
    <property type="match status" value="1"/>
</dbReference>
<evidence type="ECO:0000259" key="14">
    <source>
        <dbReference type="Pfam" id="PF01729"/>
    </source>
</evidence>
<comment type="caution">
    <text evidence="16">The sequence shown here is derived from an EMBL/GenBank/DDBJ whole genome shotgun (WGS) entry which is preliminary data.</text>
</comment>